<comment type="function">
    <text evidence="14">Component of the zona pellucida, an extracellular matrix surrounding oocytes which mediates sperm binding, induction of the acrosome reaction and prevents post-fertilization polyspermy. The zona pellucida is composed of 3 to 4 glycoproteins, ZP1, ZP2, ZP3, and ZP4. ZP3 is essential for sperm binding and zona matrix formation.</text>
</comment>
<comment type="PTM">
    <text evidence="14">Proteolytically cleaved before the transmembrane segment to yield the secreted ectodomain incorporated in the zona pellucida.</text>
</comment>
<dbReference type="PROSITE" id="PS51034">
    <property type="entry name" value="ZP_2"/>
    <property type="match status" value="1"/>
</dbReference>
<evidence type="ECO:0000313" key="17">
    <source>
        <dbReference type="Proteomes" id="UP000515145"/>
    </source>
</evidence>
<dbReference type="FunFam" id="2.60.40.3210:FF:000001">
    <property type="entry name" value="Zona pellucida sperm-binding protein 3"/>
    <property type="match status" value="1"/>
</dbReference>
<evidence type="ECO:0000256" key="2">
    <source>
        <dbReference type="ARBA" id="ARBA00006735"/>
    </source>
</evidence>
<comment type="domain">
    <text evidence="14">The ZP domain is involved in the polymerization of the ZP proteins to form the zona pellucida.</text>
</comment>
<keyword evidence="8" id="KW-0812">Transmembrane</keyword>
<evidence type="ECO:0000256" key="1">
    <source>
        <dbReference type="ARBA" id="ARBA00004498"/>
    </source>
</evidence>
<dbReference type="GO" id="GO:0035804">
    <property type="term" value="F:structural constituent of egg coat"/>
    <property type="evidence" value="ECO:0007669"/>
    <property type="project" value="UniProtKB-UniRule"/>
</dbReference>
<feature type="domain" description="ZP" evidence="16">
    <location>
        <begin position="54"/>
        <end position="314"/>
    </location>
</feature>
<dbReference type="AlphaFoldDB" id="A0A6P7IQQ8"/>
<dbReference type="Gene3D" id="2.60.40.4100">
    <property type="entry name" value="Zona pellucida, ZP-C domain"/>
    <property type="match status" value="1"/>
</dbReference>
<dbReference type="PANTHER" id="PTHR11576:SF2">
    <property type="entry name" value="ZONA PELLUCIDA SPERM-BINDING PROTEIN 3"/>
    <property type="match status" value="1"/>
</dbReference>
<protein>
    <recommendedName>
        <fullName evidence="3 14">Zona pellucida sperm-binding protein 3</fullName>
    </recommendedName>
</protein>
<evidence type="ECO:0000256" key="8">
    <source>
        <dbReference type="ARBA" id="ARBA00022692"/>
    </source>
</evidence>
<keyword evidence="17" id="KW-1185">Reference proteome</keyword>
<dbReference type="OrthoDB" id="8880842at2759"/>
<name>A0A6P7IQQ8_9TELE</name>
<evidence type="ECO:0000256" key="4">
    <source>
        <dbReference type="ARBA" id="ARBA00022475"/>
    </source>
</evidence>
<dbReference type="Pfam" id="PF00100">
    <property type="entry name" value="Zona_pellucida"/>
    <property type="match status" value="1"/>
</dbReference>
<feature type="region of interest" description="Disordered" evidence="15">
    <location>
        <begin position="421"/>
        <end position="440"/>
    </location>
</feature>
<evidence type="ECO:0000256" key="9">
    <source>
        <dbReference type="ARBA" id="ARBA00022729"/>
    </source>
</evidence>
<dbReference type="GO" id="GO:0035803">
    <property type="term" value="P:egg coat formation"/>
    <property type="evidence" value="ECO:0007669"/>
    <property type="project" value="UniProtKB-UniRule"/>
</dbReference>
<dbReference type="GO" id="GO:0035805">
    <property type="term" value="C:egg coat"/>
    <property type="evidence" value="ECO:0007669"/>
    <property type="project" value="UniProtKB-SubCell"/>
</dbReference>
<keyword evidence="5 14" id="KW-0964">Secreted</keyword>
<dbReference type="GO" id="GO:2000344">
    <property type="term" value="P:positive regulation of acrosome reaction"/>
    <property type="evidence" value="ECO:0007669"/>
    <property type="project" value="UniProtKB-UniRule"/>
</dbReference>
<comment type="similarity">
    <text evidence="2 14">Belongs to the ZP domain family. ZPC subfamily.</text>
</comment>
<dbReference type="GO" id="GO:0032190">
    <property type="term" value="F:acrosin binding"/>
    <property type="evidence" value="ECO:0007669"/>
    <property type="project" value="TreeGrafter"/>
</dbReference>
<dbReference type="InterPro" id="IPR042235">
    <property type="entry name" value="ZP-C_dom"/>
</dbReference>
<accession>A0A6P7IQQ8</accession>
<dbReference type="InterPro" id="IPR055356">
    <property type="entry name" value="ZP-N"/>
</dbReference>
<keyword evidence="10" id="KW-1133">Transmembrane helix</keyword>
<keyword evidence="9 14" id="KW-0732">Signal</keyword>
<dbReference type="FunFam" id="2.60.40.4100:FF:000002">
    <property type="entry name" value="Zona pellucida sperm-binding protein 3"/>
    <property type="match status" value="1"/>
</dbReference>
<evidence type="ECO:0000256" key="5">
    <source>
        <dbReference type="ARBA" id="ARBA00022525"/>
    </source>
</evidence>
<evidence type="ECO:0000259" key="16">
    <source>
        <dbReference type="PROSITE" id="PS51034"/>
    </source>
</evidence>
<keyword evidence="4 14" id="KW-1003">Cell membrane</keyword>
<feature type="signal peptide" evidence="14">
    <location>
        <begin position="1"/>
        <end position="19"/>
    </location>
</feature>
<dbReference type="InterPro" id="IPR001507">
    <property type="entry name" value="ZP_dom"/>
</dbReference>
<dbReference type="InParanoid" id="A0A6P7IQQ8"/>
<keyword evidence="6 14" id="KW-0272">Extracellular matrix</keyword>
<keyword evidence="12 14" id="KW-1015">Disulfide bond</keyword>
<proteinExistence type="inferred from homology"/>
<dbReference type="RefSeq" id="XP_028267486.1">
    <property type="nucleotide sequence ID" value="XM_028411685.1"/>
</dbReference>
<gene>
    <name evidence="18" type="primary">LOC114439624</name>
</gene>
<dbReference type="SMART" id="SM00241">
    <property type="entry name" value="ZP"/>
    <property type="match status" value="1"/>
</dbReference>
<evidence type="ECO:0000256" key="11">
    <source>
        <dbReference type="ARBA" id="ARBA00023136"/>
    </source>
</evidence>
<dbReference type="Proteomes" id="UP000515145">
    <property type="component" value="Chromosome 8"/>
</dbReference>
<comment type="subcellular location">
    <subcellularLocation>
        <location evidence="1">Secreted</location>
        <location evidence="1">Extracellular space</location>
        <location evidence="1">Extracellular matrix</location>
    </subcellularLocation>
    <subcellularLocation>
        <location evidence="14">Zona pellucida</location>
    </subcellularLocation>
    <subcellularLocation>
        <location evidence="14">Cell membrane</location>
        <topology evidence="14">Single-pass type I membrane protein</topology>
    </subcellularLocation>
</comment>
<dbReference type="PANTHER" id="PTHR11576">
    <property type="entry name" value="ZONA PELLUCIDA SPERM-BINDING PROTEIN 3"/>
    <property type="match status" value="1"/>
</dbReference>
<dbReference type="InterPro" id="IPR048290">
    <property type="entry name" value="ZP_chr"/>
</dbReference>
<feature type="chain" id="PRO_5028505810" description="Zona pellucida sperm-binding protein 3" evidence="14">
    <location>
        <begin position="20"/>
        <end position="491"/>
    </location>
</feature>
<evidence type="ECO:0000256" key="3">
    <source>
        <dbReference type="ARBA" id="ARBA00017980"/>
    </source>
</evidence>
<keyword evidence="13" id="KW-0325">Glycoprotein</keyword>
<evidence type="ECO:0000256" key="10">
    <source>
        <dbReference type="ARBA" id="ARBA00022989"/>
    </source>
</evidence>
<dbReference type="Pfam" id="PF23344">
    <property type="entry name" value="ZP-N"/>
    <property type="match status" value="1"/>
</dbReference>
<organism evidence="17 18">
    <name type="scientific">Parambassis ranga</name>
    <name type="common">Indian glassy fish</name>
    <dbReference type="NCBI Taxonomy" id="210632"/>
    <lineage>
        <taxon>Eukaryota</taxon>
        <taxon>Metazoa</taxon>
        <taxon>Chordata</taxon>
        <taxon>Craniata</taxon>
        <taxon>Vertebrata</taxon>
        <taxon>Euteleostomi</taxon>
        <taxon>Actinopterygii</taxon>
        <taxon>Neopterygii</taxon>
        <taxon>Teleostei</taxon>
        <taxon>Neoteleostei</taxon>
        <taxon>Acanthomorphata</taxon>
        <taxon>Ovalentaria</taxon>
        <taxon>Ambassidae</taxon>
        <taxon>Parambassis</taxon>
    </lineage>
</organism>
<keyword evidence="11" id="KW-0472">Membrane</keyword>
<dbReference type="GO" id="GO:0005886">
    <property type="term" value="C:plasma membrane"/>
    <property type="evidence" value="ECO:0007669"/>
    <property type="project" value="UniProtKB-SubCell"/>
</dbReference>
<sequence length="491" mass="54587">METSHLLVGLLLSGFCVSAFPPAHRRQHALYKRPQLPRSYGSKQQERVNTVSVTCHPDSLEIVIQADMFAVGAPVNSDDLRLGVERDDFCTAAPSSGDEYRILVGFDDCGTKHWMTETSLVYTNLLIYSPVDSPKGVVWMEGAVIPIECHYDRKYSLSSSSLTPTWITFTSTQATAETLAFDLKLMKDDWLYERGANVYHLGETISLEASVRVGHHVGLRVFFSSCVATLDPDVNTEPQYHFIENGCLVDSQLPGSKAHFLPRTQDDKLQLVIDAFKFHDDDRGELYITCHLTAVPVTEVDSKNKACTFMQERWRSADGNDYLCGYCQHQNEVGQTHGKPRSAGRFGPRGFGPRGFGKLVEPEPLKKSRLETDWDRKTVWKQEARVGPLTVLPAQKSAPVPEDELKLDMPFYGSQWRSGINDLKEGPLPTPDLDEEDEVDLGEHEEPLETAASLEVTLEGDGNGTAVLDDISPTTLSNVTGTEPDTIIPIK</sequence>
<evidence type="ECO:0000313" key="18">
    <source>
        <dbReference type="RefSeq" id="XP_028267486.1"/>
    </source>
</evidence>
<dbReference type="GeneID" id="114439624"/>
<dbReference type="GO" id="GO:0007339">
    <property type="term" value="P:binding of sperm to zona pellucida"/>
    <property type="evidence" value="ECO:0007669"/>
    <property type="project" value="UniProtKB-UniRule"/>
</dbReference>
<dbReference type="PRINTS" id="PR00023">
    <property type="entry name" value="ZPELLUCIDA"/>
</dbReference>
<evidence type="ECO:0000256" key="12">
    <source>
        <dbReference type="ARBA" id="ARBA00023157"/>
    </source>
</evidence>
<evidence type="ECO:0000256" key="7">
    <source>
        <dbReference type="ARBA" id="ARBA00022685"/>
    </source>
</evidence>
<keyword evidence="7 14" id="KW-0165">Cleavage on pair of basic residues</keyword>
<evidence type="ECO:0000256" key="13">
    <source>
        <dbReference type="ARBA" id="ARBA00023180"/>
    </source>
</evidence>
<dbReference type="InterPro" id="IPR055355">
    <property type="entry name" value="ZP-C"/>
</dbReference>
<dbReference type="Gene3D" id="2.60.40.3210">
    <property type="entry name" value="Zona pellucida, ZP-N domain"/>
    <property type="match status" value="1"/>
</dbReference>
<evidence type="ECO:0000256" key="15">
    <source>
        <dbReference type="SAM" id="MobiDB-lite"/>
    </source>
</evidence>
<evidence type="ECO:0000256" key="6">
    <source>
        <dbReference type="ARBA" id="ARBA00022530"/>
    </source>
</evidence>
<feature type="region of interest" description="Disordered" evidence="15">
    <location>
        <begin position="334"/>
        <end position="358"/>
    </location>
</feature>
<reference evidence="18" key="1">
    <citation type="submission" date="2025-08" db="UniProtKB">
        <authorList>
            <consortium name="RefSeq"/>
        </authorList>
    </citation>
    <scope>IDENTIFICATION</scope>
</reference>
<evidence type="ECO:0000256" key="14">
    <source>
        <dbReference type="RuleBase" id="RU367066"/>
    </source>
</evidence>